<feature type="active site" evidence="6">
    <location>
        <position position="366"/>
    </location>
</feature>
<dbReference type="PRINTS" id="PR00792">
    <property type="entry name" value="PEPSIN"/>
</dbReference>
<dbReference type="PANTHER" id="PTHR47967:SF69">
    <property type="entry name" value="ASPARTIC PROTEINASE NANA, CHLOROPLAST"/>
    <property type="match status" value="1"/>
</dbReference>
<dbReference type="GO" id="GO:0006508">
    <property type="term" value="P:proteolysis"/>
    <property type="evidence" value="ECO:0007669"/>
    <property type="project" value="UniProtKB-KW"/>
</dbReference>
<accession>A0A443Q318</accession>
<evidence type="ECO:0000256" key="4">
    <source>
        <dbReference type="ARBA" id="ARBA00022801"/>
    </source>
</evidence>
<evidence type="ECO:0000313" key="10">
    <source>
        <dbReference type="EMBL" id="RWR97415.1"/>
    </source>
</evidence>
<evidence type="ECO:0000256" key="6">
    <source>
        <dbReference type="PIRSR" id="PIRSR601461-1"/>
    </source>
</evidence>
<dbReference type="PROSITE" id="PS00141">
    <property type="entry name" value="ASP_PROTEASE"/>
    <property type="match status" value="2"/>
</dbReference>
<dbReference type="Pfam" id="PF14541">
    <property type="entry name" value="TAXi_C"/>
    <property type="match status" value="1"/>
</dbReference>
<keyword evidence="5" id="KW-0325">Glycoprotein</keyword>
<keyword evidence="3 7" id="KW-0064">Aspartyl protease</keyword>
<dbReference type="GO" id="GO:0004190">
    <property type="term" value="F:aspartic-type endopeptidase activity"/>
    <property type="evidence" value="ECO:0007669"/>
    <property type="project" value="UniProtKB-KW"/>
</dbReference>
<dbReference type="InterPro" id="IPR033121">
    <property type="entry name" value="PEPTIDASE_A1"/>
</dbReference>
<proteinExistence type="inferred from homology"/>
<dbReference type="Gene3D" id="2.40.70.10">
    <property type="entry name" value="Acid Proteases"/>
    <property type="match status" value="2"/>
</dbReference>
<dbReference type="InterPro" id="IPR032799">
    <property type="entry name" value="TAXi_C"/>
</dbReference>
<dbReference type="InterPro" id="IPR034161">
    <property type="entry name" value="Pepsin-like_plant"/>
</dbReference>
<comment type="caution">
    <text evidence="10">The sequence shown here is derived from an EMBL/GenBank/DDBJ whole genome shotgun (WGS) entry which is preliminary data.</text>
</comment>
<dbReference type="CDD" id="cd05476">
    <property type="entry name" value="pepsin_A_like_plant"/>
    <property type="match status" value="1"/>
</dbReference>
<feature type="active site" evidence="6">
    <location>
        <position position="146"/>
    </location>
</feature>
<sequence length="496" mass="55188">MLGRTQLLFFLVILVVGLLSATPSASHGSSSQHPHRRSLRFQLFHRHGRELLGRTIAPKDRLGYFRELIAIDRSRKEMISAKILTRRKAIEQNTLTISLPSPSPSSSKTKSYYATPLTAGAYVHKGVYFTKLRLGTPPQDFLVIADTGSDNTWVNCQYQCPHCPKLSKDLLKRKFFKADKSSSFSIITCNKELCKLLPDAVPANCTTGESPCEYLSSYTKGLSTGFYATESVTVTTSSGEDLAMKDMVIGCSTSHEGSDSFNSFDGVMALSFDVSSFLAVAVETFGHRFSYCLVDHLSDKDVSNYMYFGNFPTAPTNLTYAELDDRIGAFHGIKVEGISVNGTRLKIPPAVWIPDTHRERGGVILDTGSSLTYLVEPAYQVLLPEMVKPLNKVFSEYTDEMIDGFPYCFHADFERDEKKVEEETPKLAIHFEGGAVINPPVKSYVLDVKENVKCLGIVPSPWPGMSTIGNILQQNFFWEIDLDKKRIGFTPSNCDH</sequence>
<evidence type="ECO:0000256" key="1">
    <source>
        <dbReference type="ARBA" id="ARBA00007447"/>
    </source>
</evidence>
<evidence type="ECO:0000259" key="9">
    <source>
        <dbReference type="PROSITE" id="PS51767"/>
    </source>
</evidence>
<evidence type="ECO:0000256" key="8">
    <source>
        <dbReference type="SAM" id="SignalP"/>
    </source>
</evidence>
<dbReference type="PROSITE" id="PS51767">
    <property type="entry name" value="PEPTIDASE_A1"/>
    <property type="match status" value="1"/>
</dbReference>
<feature type="chain" id="PRO_5019022662" evidence="8">
    <location>
        <begin position="22"/>
        <end position="496"/>
    </location>
</feature>
<name>A0A443Q318_9MAGN</name>
<organism evidence="10 11">
    <name type="scientific">Cinnamomum micranthum f. kanehirae</name>
    <dbReference type="NCBI Taxonomy" id="337451"/>
    <lineage>
        <taxon>Eukaryota</taxon>
        <taxon>Viridiplantae</taxon>
        <taxon>Streptophyta</taxon>
        <taxon>Embryophyta</taxon>
        <taxon>Tracheophyta</taxon>
        <taxon>Spermatophyta</taxon>
        <taxon>Magnoliopsida</taxon>
        <taxon>Magnoliidae</taxon>
        <taxon>Laurales</taxon>
        <taxon>Lauraceae</taxon>
        <taxon>Cinnamomum</taxon>
    </lineage>
</organism>
<evidence type="ECO:0000256" key="7">
    <source>
        <dbReference type="RuleBase" id="RU000454"/>
    </source>
</evidence>
<dbReference type="SUPFAM" id="SSF50630">
    <property type="entry name" value="Acid proteases"/>
    <property type="match status" value="1"/>
</dbReference>
<comment type="similarity">
    <text evidence="1 7">Belongs to the peptidase A1 family.</text>
</comment>
<evidence type="ECO:0000256" key="2">
    <source>
        <dbReference type="ARBA" id="ARBA00022670"/>
    </source>
</evidence>
<dbReference type="InterPro" id="IPR001969">
    <property type="entry name" value="Aspartic_peptidase_AS"/>
</dbReference>
<dbReference type="PANTHER" id="PTHR47967">
    <property type="entry name" value="OS07G0603500 PROTEIN-RELATED"/>
    <property type="match status" value="1"/>
</dbReference>
<dbReference type="FunFam" id="2.40.70.10:FF:000033">
    <property type="entry name" value="Aspartyl protease family protein"/>
    <property type="match status" value="1"/>
</dbReference>
<evidence type="ECO:0000256" key="5">
    <source>
        <dbReference type="ARBA" id="ARBA00023180"/>
    </source>
</evidence>
<reference evidence="10 11" key="1">
    <citation type="journal article" date="2019" name="Nat. Plants">
        <title>Stout camphor tree genome fills gaps in understanding of flowering plant genome evolution.</title>
        <authorList>
            <person name="Chaw S.M."/>
            <person name="Liu Y.C."/>
            <person name="Wu Y.W."/>
            <person name="Wang H.Y."/>
            <person name="Lin C.I."/>
            <person name="Wu C.S."/>
            <person name="Ke H.M."/>
            <person name="Chang L.Y."/>
            <person name="Hsu C.Y."/>
            <person name="Yang H.T."/>
            <person name="Sudianto E."/>
            <person name="Hsu M.H."/>
            <person name="Wu K.P."/>
            <person name="Wang L.N."/>
            <person name="Leebens-Mack J.H."/>
            <person name="Tsai I.J."/>
        </authorList>
    </citation>
    <scope>NUCLEOTIDE SEQUENCE [LARGE SCALE GENOMIC DNA]</scope>
    <source>
        <strain evidence="11">cv. Chaw 1501</strain>
        <tissue evidence="10">Young leaves</tissue>
    </source>
</reference>
<keyword evidence="2 7" id="KW-0645">Protease</keyword>
<dbReference type="InterPro" id="IPR051708">
    <property type="entry name" value="Plant_Aspart_Prot_A1"/>
</dbReference>
<dbReference type="InterPro" id="IPR001461">
    <property type="entry name" value="Aspartic_peptidase_A1"/>
</dbReference>
<dbReference type="STRING" id="337451.A0A443Q318"/>
<keyword evidence="8" id="KW-0732">Signal</keyword>
<dbReference type="AlphaFoldDB" id="A0A443Q318"/>
<evidence type="ECO:0000256" key="3">
    <source>
        <dbReference type="ARBA" id="ARBA00022750"/>
    </source>
</evidence>
<dbReference type="OrthoDB" id="2747330at2759"/>
<dbReference type="Pfam" id="PF14543">
    <property type="entry name" value="TAXi_N"/>
    <property type="match status" value="1"/>
</dbReference>
<dbReference type="Proteomes" id="UP000283530">
    <property type="component" value="Unassembled WGS sequence"/>
</dbReference>
<keyword evidence="11" id="KW-1185">Reference proteome</keyword>
<evidence type="ECO:0000313" key="11">
    <source>
        <dbReference type="Proteomes" id="UP000283530"/>
    </source>
</evidence>
<gene>
    <name evidence="10" type="ORF">CKAN_02684700</name>
</gene>
<feature type="signal peptide" evidence="8">
    <location>
        <begin position="1"/>
        <end position="21"/>
    </location>
</feature>
<protein>
    <submittedName>
        <fullName evidence="10">Aspartyl protease family protein 2-like protein</fullName>
    </submittedName>
</protein>
<feature type="domain" description="Peptidase A1" evidence="9">
    <location>
        <begin position="128"/>
        <end position="490"/>
    </location>
</feature>
<dbReference type="EMBL" id="QPKB01000013">
    <property type="protein sequence ID" value="RWR97415.1"/>
    <property type="molecule type" value="Genomic_DNA"/>
</dbReference>
<dbReference type="InterPro" id="IPR021109">
    <property type="entry name" value="Peptidase_aspartic_dom_sf"/>
</dbReference>
<dbReference type="InterPro" id="IPR032861">
    <property type="entry name" value="TAXi_N"/>
</dbReference>
<keyword evidence="4 7" id="KW-0378">Hydrolase</keyword>